<evidence type="ECO:0000313" key="1">
    <source>
        <dbReference type="EMBL" id="MEP0816049.1"/>
    </source>
</evidence>
<name>A0ABV0J332_9CYAN</name>
<evidence type="ECO:0000313" key="2">
    <source>
        <dbReference type="Proteomes" id="UP001464891"/>
    </source>
</evidence>
<protein>
    <submittedName>
        <fullName evidence="1">Uncharacterized protein</fullName>
    </submittedName>
</protein>
<keyword evidence="2" id="KW-1185">Reference proteome</keyword>
<reference evidence="1 2" key="1">
    <citation type="submission" date="2022-04" db="EMBL/GenBank/DDBJ databases">
        <title>Positive selection, recombination, and allopatry shape intraspecific diversity of widespread and dominant cyanobacteria.</title>
        <authorList>
            <person name="Wei J."/>
            <person name="Shu W."/>
            <person name="Hu C."/>
        </authorList>
    </citation>
    <scope>NUCLEOTIDE SEQUENCE [LARGE SCALE GENOMIC DNA]</scope>
    <source>
        <strain evidence="1 2">GB2-A4</strain>
    </source>
</reference>
<comment type="caution">
    <text evidence="1">The sequence shown here is derived from an EMBL/GenBank/DDBJ whole genome shotgun (WGS) entry which is preliminary data.</text>
</comment>
<gene>
    <name evidence="1" type="ORF">NC998_02950</name>
</gene>
<organism evidence="1 2">
    <name type="scientific">Trichocoleus desertorum GB2-A4</name>
    <dbReference type="NCBI Taxonomy" id="2933944"/>
    <lineage>
        <taxon>Bacteria</taxon>
        <taxon>Bacillati</taxon>
        <taxon>Cyanobacteriota</taxon>
        <taxon>Cyanophyceae</taxon>
        <taxon>Leptolyngbyales</taxon>
        <taxon>Trichocoleusaceae</taxon>
        <taxon>Trichocoleus</taxon>
    </lineage>
</organism>
<accession>A0ABV0J332</accession>
<dbReference type="EMBL" id="JAMPKM010000001">
    <property type="protein sequence ID" value="MEP0816049.1"/>
    <property type="molecule type" value="Genomic_DNA"/>
</dbReference>
<dbReference type="RefSeq" id="WP_190431728.1">
    <property type="nucleotide sequence ID" value="NZ_JAMPKM010000001.1"/>
</dbReference>
<sequence length="80" mass="8656">MLNLSSATDNSLRTDSVEFFVRNALSSGVLSPAAETQIHRLLERGSLSDRDRSLVAILRDAIADGCIHRENASGLAGLRF</sequence>
<proteinExistence type="predicted"/>
<dbReference type="Proteomes" id="UP001464891">
    <property type="component" value="Unassembled WGS sequence"/>
</dbReference>